<evidence type="ECO:0000256" key="8">
    <source>
        <dbReference type="NCBIfam" id="TIGR00038"/>
    </source>
</evidence>
<evidence type="ECO:0000256" key="5">
    <source>
        <dbReference type="ARBA" id="ARBA00022768"/>
    </source>
</evidence>
<dbReference type="InterPro" id="IPR020599">
    <property type="entry name" value="Transl_elong_fac_P/YeiP"/>
</dbReference>
<dbReference type="GO" id="GO:0005829">
    <property type="term" value="C:cytosol"/>
    <property type="evidence" value="ECO:0007669"/>
    <property type="project" value="UniProtKB-ARBA"/>
</dbReference>
<dbReference type="SMART" id="SM01185">
    <property type="entry name" value="EFP"/>
    <property type="match status" value="1"/>
</dbReference>
<evidence type="ECO:0000313" key="15">
    <source>
        <dbReference type="Proteomes" id="UP000266483"/>
    </source>
</evidence>
<dbReference type="InterPro" id="IPR008991">
    <property type="entry name" value="Translation_prot_SH3-like_sf"/>
</dbReference>
<evidence type="ECO:0000256" key="7">
    <source>
        <dbReference type="HAMAP-Rule" id="MF_00141"/>
    </source>
</evidence>
<dbReference type="InterPro" id="IPR013185">
    <property type="entry name" value="Transl_elong_KOW-like"/>
</dbReference>
<keyword evidence="5 7" id="KW-0251">Elongation factor</keyword>
<dbReference type="InterPro" id="IPR014722">
    <property type="entry name" value="Rib_uL2_dom2"/>
</dbReference>
<dbReference type="Gene3D" id="2.40.50.140">
    <property type="entry name" value="Nucleic acid-binding proteins"/>
    <property type="match status" value="2"/>
</dbReference>
<dbReference type="SMART" id="SM00841">
    <property type="entry name" value="Elong-fact-P_C"/>
    <property type="match status" value="1"/>
</dbReference>
<dbReference type="NCBIfam" id="TIGR00038">
    <property type="entry name" value="efp"/>
    <property type="match status" value="1"/>
</dbReference>
<dbReference type="CDD" id="cd04470">
    <property type="entry name" value="S1_EF-P_repeat_1"/>
    <property type="match status" value="1"/>
</dbReference>
<dbReference type="PIRSF" id="PIRSF005901">
    <property type="entry name" value="EF-P"/>
    <property type="match status" value="1"/>
</dbReference>
<comment type="subcellular location">
    <subcellularLocation>
        <location evidence="1 7">Cytoplasm</location>
    </subcellularLocation>
</comment>
<dbReference type="Pfam" id="PF08207">
    <property type="entry name" value="EFP_N"/>
    <property type="match status" value="1"/>
</dbReference>
<dbReference type="InterPro" id="IPR015365">
    <property type="entry name" value="Elong-fact-P_C"/>
</dbReference>
<sequence>MKTAQELRVGNVVMVGNEPLVVQKAEYNKSGRNAAVVKLKFKNLLSGSGSESVYKADEKFDVVILDKKECTYSYFADPMYVFMDEEYNQYEVEADSMGDALEYLEEGMTVEVVFYEGRAISVELPTIIVREITYTEPAVKGDTSGKVLKPATINTGKEISVPLFCNIGDKIEIDTRTSEYRSRVM</sequence>
<keyword evidence="4 7" id="KW-0963">Cytoplasm</keyword>
<protein>
    <recommendedName>
        <fullName evidence="7 8">Elongation factor P</fullName>
        <shortName evidence="7">EF-P</shortName>
    </recommendedName>
</protein>
<comment type="caution">
    <text evidence="13">The sequence shown here is derived from an EMBL/GenBank/DDBJ whole genome shotgun (WGS) entry which is preliminary data.</text>
</comment>
<dbReference type="UniPathway" id="UPA00345"/>
<evidence type="ECO:0000259" key="10">
    <source>
        <dbReference type="SMART" id="SM00841"/>
    </source>
</evidence>
<evidence type="ECO:0000256" key="2">
    <source>
        <dbReference type="ARBA" id="ARBA00004815"/>
    </source>
</evidence>
<evidence type="ECO:0000313" key="14">
    <source>
        <dbReference type="Proteomes" id="UP000266206"/>
    </source>
</evidence>
<comment type="function">
    <text evidence="7">Involved in peptide bond synthesis. Stimulates efficient translation and peptide-bond synthesis on native or reconstituted 70S ribosomes in vitro. Probably functions indirectly by altering the affinity of the ribosome for aminoacyl-tRNA, thus increasing their reactivity as acceptors for peptidyl transferase.</text>
</comment>
<dbReference type="GO" id="GO:0003746">
    <property type="term" value="F:translation elongation factor activity"/>
    <property type="evidence" value="ECO:0007669"/>
    <property type="project" value="UniProtKB-UniRule"/>
</dbReference>
<comment type="pathway">
    <text evidence="2 7">Protein biosynthesis; polypeptide chain elongation.</text>
</comment>
<comment type="similarity">
    <text evidence="3 7 9">Belongs to the elongation factor P family.</text>
</comment>
<dbReference type="InterPro" id="IPR013852">
    <property type="entry name" value="Transl_elong_P/YeiP_CS"/>
</dbReference>
<dbReference type="Pfam" id="PF01132">
    <property type="entry name" value="EFP"/>
    <property type="match status" value="1"/>
</dbReference>
<dbReference type="InterPro" id="IPR001059">
    <property type="entry name" value="Transl_elong_P/YeiP_cen"/>
</dbReference>
<dbReference type="AlphaFoldDB" id="A0A3A1YS06"/>
<evidence type="ECO:0000313" key="12">
    <source>
        <dbReference type="EMBL" id="RII82726.1"/>
    </source>
</evidence>
<dbReference type="Pfam" id="PF09285">
    <property type="entry name" value="Elong-fact-P_C"/>
    <property type="match status" value="1"/>
</dbReference>
<feature type="domain" description="Elongation factor P C-terminal" evidence="10">
    <location>
        <begin position="128"/>
        <end position="183"/>
    </location>
</feature>
<dbReference type="EMBL" id="NQOU01000003">
    <property type="protein sequence ID" value="RII82726.1"/>
    <property type="molecule type" value="Genomic_DNA"/>
</dbReference>
<dbReference type="Gene3D" id="2.30.30.30">
    <property type="match status" value="1"/>
</dbReference>
<dbReference type="InterPro" id="IPR012340">
    <property type="entry name" value="NA-bd_OB-fold"/>
</dbReference>
<dbReference type="PANTHER" id="PTHR30053">
    <property type="entry name" value="ELONGATION FACTOR P"/>
    <property type="match status" value="1"/>
</dbReference>
<evidence type="ECO:0000256" key="6">
    <source>
        <dbReference type="ARBA" id="ARBA00022917"/>
    </source>
</evidence>
<dbReference type="Proteomes" id="UP000266206">
    <property type="component" value="Unassembled WGS sequence"/>
</dbReference>
<gene>
    <name evidence="7 13" type="primary">efp</name>
    <name evidence="12" type="ORF">CJO09_09020</name>
    <name evidence="13" type="ORF">CJP73_11695</name>
</gene>
<dbReference type="HAMAP" id="MF_00141">
    <property type="entry name" value="EF_P"/>
    <property type="match status" value="1"/>
</dbReference>
<evidence type="ECO:0000256" key="4">
    <source>
        <dbReference type="ARBA" id="ARBA00022490"/>
    </source>
</evidence>
<evidence type="ECO:0000259" key="11">
    <source>
        <dbReference type="SMART" id="SM01185"/>
    </source>
</evidence>
<evidence type="ECO:0000256" key="9">
    <source>
        <dbReference type="RuleBase" id="RU004389"/>
    </source>
</evidence>
<dbReference type="FunFam" id="2.40.50.140:FF:000009">
    <property type="entry name" value="Elongation factor P"/>
    <property type="match status" value="1"/>
</dbReference>
<keyword evidence="15" id="KW-1185">Reference proteome</keyword>
<proteinExistence type="inferred from homology"/>
<dbReference type="CDD" id="cd05794">
    <property type="entry name" value="S1_EF-P_repeat_2"/>
    <property type="match status" value="1"/>
</dbReference>
<dbReference type="GO" id="GO:0043043">
    <property type="term" value="P:peptide biosynthetic process"/>
    <property type="evidence" value="ECO:0007669"/>
    <property type="project" value="InterPro"/>
</dbReference>
<dbReference type="PROSITE" id="PS01275">
    <property type="entry name" value="EFP"/>
    <property type="match status" value="1"/>
</dbReference>
<dbReference type="RefSeq" id="WP_114421799.1">
    <property type="nucleotide sequence ID" value="NZ_CP170494.1"/>
</dbReference>
<reference evidence="14 15" key="1">
    <citation type="submission" date="2017-08" db="EMBL/GenBank/DDBJ databases">
        <title>Pusillimonas indicus sp. nov., a member of the family Alcaligenaceae isolated from surface seawater.</title>
        <authorList>
            <person name="Li J."/>
        </authorList>
    </citation>
    <scope>NUCLEOTIDE SEQUENCE [LARGE SCALE GENOMIC DNA]</scope>
    <source>
        <strain evidence="12 15">17-4A</strain>
        <strain evidence="13 14">L52-1-41</strain>
    </source>
</reference>
<dbReference type="Proteomes" id="UP000266483">
    <property type="component" value="Unassembled WGS sequence"/>
</dbReference>
<dbReference type="SUPFAM" id="SSF50104">
    <property type="entry name" value="Translation proteins SH3-like domain"/>
    <property type="match status" value="1"/>
</dbReference>
<dbReference type="FunFam" id="2.40.50.140:FF:000004">
    <property type="entry name" value="Elongation factor P"/>
    <property type="match status" value="1"/>
</dbReference>
<dbReference type="NCBIfam" id="NF001810">
    <property type="entry name" value="PRK00529.1"/>
    <property type="match status" value="1"/>
</dbReference>
<dbReference type="PANTHER" id="PTHR30053:SF12">
    <property type="entry name" value="ELONGATION FACTOR P (EF-P) FAMILY PROTEIN"/>
    <property type="match status" value="1"/>
</dbReference>
<dbReference type="InterPro" id="IPR011768">
    <property type="entry name" value="Transl_elongation_fac_P"/>
</dbReference>
<dbReference type="FunFam" id="2.30.30.30:FF:000003">
    <property type="entry name" value="Elongation factor P"/>
    <property type="match status" value="1"/>
</dbReference>
<keyword evidence="6 7" id="KW-0648">Protein biosynthesis</keyword>
<organism evidence="13 14">
    <name type="scientific">Neopusillimonas maritima</name>
    <dbReference type="NCBI Taxonomy" id="2026239"/>
    <lineage>
        <taxon>Bacteria</taxon>
        <taxon>Pseudomonadati</taxon>
        <taxon>Pseudomonadota</taxon>
        <taxon>Betaproteobacteria</taxon>
        <taxon>Burkholderiales</taxon>
        <taxon>Alcaligenaceae</taxon>
        <taxon>Neopusillimonas</taxon>
    </lineage>
</organism>
<evidence type="ECO:0000313" key="13">
    <source>
        <dbReference type="EMBL" id="RIY40276.1"/>
    </source>
</evidence>
<evidence type="ECO:0000256" key="3">
    <source>
        <dbReference type="ARBA" id="ARBA00009479"/>
    </source>
</evidence>
<dbReference type="OrthoDB" id="9801844at2"/>
<name>A0A3A1YS06_9BURK</name>
<accession>A0A3A1YS06</accession>
<dbReference type="SUPFAM" id="SSF50249">
    <property type="entry name" value="Nucleic acid-binding proteins"/>
    <property type="match status" value="2"/>
</dbReference>
<dbReference type="EMBL" id="NQYH01000010">
    <property type="protein sequence ID" value="RIY40276.1"/>
    <property type="molecule type" value="Genomic_DNA"/>
</dbReference>
<evidence type="ECO:0000256" key="1">
    <source>
        <dbReference type="ARBA" id="ARBA00004496"/>
    </source>
</evidence>
<feature type="domain" description="Translation elongation factor P/YeiP central" evidence="11">
    <location>
        <begin position="67"/>
        <end position="120"/>
    </location>
</feature>